<dbReference type="RefSeq" id="WP_146318998.1">
    <property type="nucleotide sequence ID" value="NZ_VCQV01000029.1"/>
</dbReference>
<evidence type="ECO:0000256" key="4">
    <source>
        <dbReference type="ARBA" id="ARBA00022989"/>
    </source>
</evidence>
<evidence type="ECO:0000313" key="9">
    <source>
        <dbReference type="Proteomes" id="UP000320244"/>
    </source>
</evidence>
<proteinExistence type="predicted"/>
<evidence type="ECO:0000256" key="2">
    <source>
        <dbReference type="ARBA" id="ARBA00022475"/>
    </source>
</evidence>
<protein>
    <recommendedName>
        <fullName evidence="7">Type II secretion system protein GspF domain-containing protein</fullName>
    </recommendedName>
</protein>
<feature type="domain" description="Type II secretion system protein GspF" evidence="7">
    <location>
        <begin position="82"/>
        <end position="192"/>
    </location>
</feature>
<dbReference type="Proteomes" id="UP000320244">
    <property type="component" value="Unassembled WGS sequence"/>
</dbReference>
<evidence type="ECO:0000256" key="3">
    <source>
        <dbReference type="ARBA" id="ARBA00022692"/>
    </source>
</evidence>
<dbReference type="Pfam" id="PF00482">
    <property type="entry name" value="T2SSF"/>
    <property type="match status" value="1"/>
</dbReference>
<dbReference type="EMBL" id="VCQV01000029">
    <property type="protein sequence ID" value="TWP34312.1"/>
    <property type="molecule type" value="Genomic_DNA"/>
</dbReference>
<feature type="transmembrane region" description="Helical" evidence="6">
    <location>
        <begin position="206"/>
        <end position="225"/>
    </location>
</feature>
<sequence>MAWCVAALLVSAVLLWPRRPMALVGEVHRSVTVPPGSTAQVRRGRRRLRGRRQSESEVRDGILGMLESVGPAVAAGVVPAVAVATAAELLRGSLPAGPLRADVGQLAAVARRGDELGAVWATIARRHRIEALHVVAQAWALCEELGCGLSESLETATALMRDEVDRQRRIRVATAGPRATMQLLTLLPVAGVGLCAMVGVDPIQLYSGRALTFTLLPGCVLLLAGRALARWMIGRACSPTGLT</sequence>
<evidence type="ECO:0000256" key="1">
    <source>
        <dbReference type="ARBA" id="ARBA00004651"/>
    </source>
</evidence>
<dbReference type="GO" id="GO:0005886">
    <property type="term" value="C:plasma membrane"/>
    <property type="evidence" value="ECO:0007669"/>
    <property type="project" value="UniProtKB-SubCell"/>
</dbReference>
<dbReference type="PANTHER" id="PTHR35007">
    <property type="entry name" value="INTEGRAL MEMBRANE PROTEIN-RELATED"/>
    <property type="match status" value="1"/>
</dbReference>
<name>A0A563DWJ5_9MICO</name>
<evidence type="ECO:0000256" key="5">
    <source>
        <dbReference type="ARBA" id="ARBA00023136"/>
    </source>
</evidence>
<feature type="transmembrane region" description="Helical" evidence="6">
    <location>
        <begin position="179"/>
        <end position="200"/>
    </location>
</feature>
<keyword evidence="4 6" id="KW-1133">Transmembrane helix</keyword>
<dbReference type="PANTHER" id="PTHR35007:SF4">
    <property type="entry name" value="CONSERVED TRANSMEMBRANE PROTEIN-RELATED"/>
    <property type="match status" value="1"/>
</dbReference>
<evidence type="ECO:0000256" key="6">
    <source>
        <dbReference type="SAM" id="Phobius"/>
    </source>
</evidence>
<accession>A0A563DWJ5</accession>
<keyword evidence="2" id="KW-1003">Cell membrane</keyword>
<evidence type="ECO:0000259" key="7">
    <source>
        <dbReference type="Pfam" id="PF00482"/>
    </source>
</evidence>
<keyword evidence="5 6" id="KW-0472">Membrane</keyword>
<reference evidence="8 9" key="1">
    <citation type="submission" date="2019-05" db="EMBL/GenBank/DDBJ databases">
        <authorList>
            <person name="Lee S.D."/>
        </authorList>
    </citation>
    <scope>NUCLEOTIDE SEQUENCE [LARGE SCALE GENOMIC DNA]</scope>
    <source>
        <strain evidence="8 9">C5-26</strain>
    </source>
</reference>
<dbReference type="AlphaFoldDB" id="A0A563DWJ5"/>
<reference evidence="8 9" key="2">
    <citation type="submission" date="2019-08" db="EMBL/GenBank/DDBJ databases">
        <title>Jejuicoccus antrihumi gen. nov., sp. nov., a new member of the family Dermacoccaceae isolated from a cave.</title>
        <authorList>
            <person name="Schumann P."/>
            <person name="Kim I.S."/>
        </authorList>
    </citation>
    <scope>NUCLEOTIDE SEQUENCE [LARGE SCALE GENOMIC DNA]</scope>
    <source>
        <strain evidence="8 9">C5-26</strain>
    </source>
</reference>
<gene>
    <name evidence="8" type="ORF">FGL98_17925</name>
</gene>
<organism evidence="8 9">
    <name type="scientific">Leekyejoonella antrihumi</name>
    <dbReference type="NCBI Taxonomy" id="1660198"/>
    <lineage>
        <taxon>Bacteria</taxon>
        <taxon>Bacillati</taxon>
        <taxon>Actinomycetota</taxon>
        <taxon>Actinomycetes</taxon>
        <taxon>Micrococcales</taxon>
        <taxon>Dermacoccaceae</taxon>
        <taxon>Leekyejoonella</taxon>
    </lineage>
</organism>
<keyword evidence="9" id="KW-1185">Reference proteome</keyword>
<comment type="subcellular location">
    <subcellularLocation>
        <location evidence="1">Cell membrane</location>
        <topology evidence="1">Multi-pass membrane protein</topology>
    </subcellularLocation>
</comment>
<comment type="caution">
    <text evidence="8">The sequence shown here is derived from an EMBL/GenBank/DDBJ whole genome shotgun (WGS) entry which is preliminary data.</text>
</comment>
<dbReference type="InterPro" id="IPR018076">
    <property type="entry name" value="T2SS_GspF_dom"/>
</dbReference>
<dbReference type="OrthoDB" id="4872085at2"/>
<keyword evidence="3 6" id="KW-0812">Transmembrane</keyword>
<evidence type="ECO:0000313" key="8">
    <source>
        <dbReference type="EMBL" id="TWP34312.1"/>
    </source>
</evidence>